<evidence type="ECO:0000313" key="2">
    <source>
        <dbReference type="Proteomes" id="UP000194933"/>
    </source>
</evidence>
<sequence length="48" mass="5303">MSTKGNKIKIVFNLLLLIAIPVSYTHLDVYIKGNLPTATFIDSDRNGP</sequence>
<reference evidence="1 2" key="1">
    <citation type="submission" date="2017-05" db="EMBL/GenBank/DDBJ databases">
        <title>The Genome Sequence of Enterococcus sp. 10A9_DIV0425.</title>
        <authorList>
            <consortium name="The Broad Institute Genomics Platform"/>
            <consortium name="The Broad Institute Genomic Center for Infectious Diseases"/>
            <person name="Earl A."/>
            <person name="Manson A."/>
            <person name="Schwartman J."/>
            <person name="Gilmore M."/>
            <person name="Abouelleil A."/>
            <person name="Cao P."/>
            <person name="Chapman S."/>
            <person name="Cusick C."/>
            <person name="Shea T."/>
            <person name="Young S."/>
            <person name="Neafsey D."/>
            <person name="Nusbaum C."/>
            <person name="Birren B."/>
        </authorList>
    </citation>
    <scope>NUCLEOTIDE SEQUENCE [LARGE SCALE GENOMIC DNA]</scope>
    <source>
        <strain evidence="1 2">10A9_DIV0425</strain>
    </source>
</reference>
<accession>A0A2C9XQW2</accession>
<proteinExistence type="predicted"/>
<dbReference type="RefSeq" id="WP_256924522.1">
    <property type="nucleotide sequence ID" value="NZ_NGMO01000001.1"/>
</dbReference>
<comment type="caution">
    <text evidence="1">The sequence shown here is derived from an EMBL/GenBank/DDBJ whole genome shotgun (WGS) entry which is preliminary data.</text>
</comment>
<evidence type="ECO:0000313" key="1">
    <source>
        <dbReference type="EMBL" id="OTP12539.1"/>
    </source>
</evidence>
<gene>
    <name evidence="1" type="ORF">A5844_000772</name>
</gene>
<protein>
    <submittedName>
        <fullName evidence="1">Uncharacterized protein</fullName>
    </submittedName>
</protein>
<dbReference type="STRING" id="1987383.A5844_000772"/>
<name>A0A2C9XQW2_9ENTE</name>
<dbReference type="AlphaFoldDB" id="A0A2C9XQW2"/>
<keyword evidence="2" id="KW-1185">Reference proteome</keyword>
<dbReference type="EMBL" id="NGMO01000001">
    <property type="protein sequence ID" value="OTP12539.1"/>
    <property type="molecule type" value="Genomic_DNA"/>
</dbReference>
<organism evidence="1 2">
    <name type="scientific">Candidatus Enterococcus wittei</name>
    <dbReference type="NCBI Taxonomy" id="1987383"/>
    <lineage>
        <taxon>Bacteria</taxon>
        <taxon>Bacillati</taxon>
        <taxon>Bacillota</taxon>
        <taxon>Bacilli</taxon>
        <taxon>Lactobacillales</taxon>
        <taxon>Enterococcaceae</taxon>
        <taxon>Enterococcus</taxon>
    </lineage>
</organism>
<dbReference type="Proteomes" id="UP000194933">
    <property type="component" value="Unassembled WGS sequence"/>
</dbReference>